<dbReference type="SUPFAM" id="SSF53167">
    <property type="entry name" value="Purine and uridine phosphorylases"/>
    <property type="match status" value="1"/>
</dbReference>
<name>A0A518ERR9_9BACT</name>
<dbReference type="AlphaFoldDB" id="A0A518ERR9"/>
<dbReference type="GO" id="GO:0009116">
    <property type="term" value="P:nucleoside metabolic process"/>
    <property type="evidence" value="ECO:0007669"/>
    <property type="project" value="InterPro"/>
</dbReference>
<dbReference type="Proteomes" id="UP000320390">
    <property type="component" value="Chromosome"/>
</dbReference>
<gene>
    <name evidence="2" type="ORF">Poly30_22950</name>
</gene>
<dbReference type="PANTHER" id="PTHR46832">
    <property type="entry name" value="5'-METHYLTHIOADENOSINE/S-ADENOSYLHOMOCYSTEINE NUCLEOSIDASE"/>
    <property type="match status" value="1"/>
</dbReference>
<evidence type="ECO:0000313" key="3">
    <source>
        <dbReference type="Proteomes" id="UP000320390"/>
    </source>
</evidence>
<dbReference type="GO" id="GO:0008782">
    <property type="term" value="F:adenosylhomocysteine nucleosidase activity"/>
    <property type="evidence" value="ECO:0007669"/>
    <property type="project" value="TreeGrafter"/>
</dbReference>
<dbReference type="Gene3D" id="3.40.50.1580">
    <property type="entry name" value="Nucleoside phosphorylase domain"/>
    <property type="match status" value="2"/>
</dbReference>
<evidence type="ECO:0000313" key="2">
    <source>
        <dbReference type="EMBL" id="QDV06780.1"/>
    </source>
</evidence>
<sequence length="269" mass="27798">MQAPPHVPHRPLPSFRCVGVLAALPGELGDFLPSPGQPGHGARAELGVEIHAPRLDGCPIEVLSACSGVGKVASAHAALALISAGAEALFVVGTCGGLAPSHGVGRFVHLLEAVQWDLSVRDGRESLAARELWEPWMAACPGLAGLALTADRPALRWISRLRRARAVRSRGQVESGSPPGKEGGLVPVADMETAAVGAVASRSGVPWAALRVISDAQRSLLHRATGRGRTASSFHLHYPVQAGRAAASLVSLLAPDLGDSNAEKDRPSG</sequence>
<proteinExistence type="predicted"/>
<dbReference type="EMBL" id="CP036434">
    <property type="protein sequence ID" value="QDV06780.1"/>
    <property type="molecule type" value="Genomic_DNA"/>
</dbReference>
<keyword evidence="3" id="KW-1185">Reference proteome</keyword>
<dbReference type="PANTHER" id="PTHR46832:SF1">
    <property type="entry name" value="5'-METHYLTHIOADENOSINE_S-ADENOSYLHOMOCYSTEINE NUCLEOSIDASE"/>
    <property type="match status" value="1"/>
</dbReference>
<dbReference type="GO" id="GO:0019284">
    <property type="term" value="P:L-methionine salvage from S-adenosylmethionine"/>
    <property type="evidence" value="ECO:0007669"/>
    <property type="project" value="TreeGrafter"/>
</dbReference>
<protein>
    <submittedName>
        <fullName evidence="2">5'-methylthioadenosine/S-adenosylhomocysteine nucleosidase</fullName>
    </submittedName>
</protein>
<reference evidence="2 3" key="1">
    <citation type="submission" date="2019-02" db="EMBL/GenBank/DDBJ databases">
        <title>Deep-cultivation of Planctomycetes and their phenomic and genomic characterization uncovers novel biology.</title>
        <authorList>
            <person name="Wiegand S."/>
            <person name="Jogler M."/>
            <person name="Boedeker C."/>
            <person name="Pinto D."/>
            <person name="Vollmers J."/>
            <person name="Rivas-Marin E."/>
            <person name="Kohn T."/>
            <person name="Peeters S.H."/>
            <person name="Heuer A."/>
            <person name="Rast P."/>
            <person name="Oberbeckmann S."/>
            <person name="Bunk B."/>
            <person name="Jeske O."/>
            <person name="Meyerdierks A."/>
            <person name="Storesund J.E."/>
            <person name="Kallscheuer N."/>
            <person name="Luecker S."/>
            <person name="Lage O.M."/>
            <person name="Pohl T."/>
            <person name="Merkel B.J."/>
            <person name="Hornburger P."/>
            <person name="Mueller R.-W."/>
            <person name="Bruemmer F."/>
            <person name="Labrenz M."/>
            <person name="Spormann A.M."/>
            <person name="Op den Camp H."/>
            <person name="Overmann J."/>
            <person name="Amann R."/>
            <person name="Jetten M.S.M."/>
            <person name="Mascher T."/>
            <person name="Medema M.H."/>
            <person name="Devos D.P."/>
            <person name="Kaster A.-K."/>
            <person name="Ovreas L."/>
            <person name="Rohde M."/>
            <person name="Galperin M.Y."/>
            <person name="Jogler C."/>
        </authorList>
    </citation>
    <scope>NUCLEOTIDE SEQUENCE [LARGE SCALE GENOMIC DNA]</scope>
    <source>
        <strain evidence="2 3">Poly30</strain>
    </source>
</reference>
<dbReference type="InterPro" id="IPR000845">
    <property type="entry name" value="Nucleoside_phosphorylase_d"/>
</dbReference>
<dbReference type="GO" id="GO:0008930">
    <property type="term" value="F:methylthioadenosine nucleosidase activity"/>
    <property type="evidence" value="ECO:0007669"/>
    <property type="project" value="TreeGrafter"/>
</dbReference>
<dbReference type="GO" id="GO:0005829">
    <property type="term" value="C:cytosol"/>
    <property type="evidence" value="ECO:0007669"/>
    <property type="project" value="TreeGrafter"/>
</dbReference>
<organism evidence="2 3">
    <name type="scientific">Saltatorellus ferox</name>
    <dbReference type="NCBI Taxonomy" id="2528018"/>
    <lineage>
        <taxon>Bacteria</taxon>
        <taxon>Pseudomonadati</taxon>
        <taxon>Planctomycetota</taxon>
        <taxon>Planctomycetia</taxon>
        <taxon>Planctomycetia incertae sedis</taxon>
        <taxon>Saltatorellus</taxon>
    </lineage>
</organism>
<dbReference type="RefSeq" id="WP_145197254.1">
    <property type="nucleotide sequence ID" value="NZ_CP036434.1"/>
</dbReference>
<dbReference type="InterPro" id="IPR035994">
    <property type="entry name" value="Nucleoside_phosphorylase_sf"/>
</dbReference>
<feature type="domain" description="Nucleoside phosphorylase" evidence="1">
    <location>
        <begin position="18"/>
        <end position="253"/>
    </location>
</feature>
<accession>A0A518ERR9</accession>
<dbReference type="Pfam" id="PF01048">
    <property type="entry name" value="PNP_UDP_1"/>
    <property type="match status" value="1"/>
</dbReference>
<evidence type="ECO:0000259" key="1">
    <source>
        <dbReference type="Pfam" id="PF01048"/>
    </source>
</evidence>